<keyword evidence="4" id="KW-0804">Transcription</keyword>
<feature type="domain" description="Zn(2)-C6 fungal-type" evidence="8">
    <location>
        <begin position="57"/>
        <end position="86"/>
    </location>
</feature>
<dbReference type="GO" id="GO:0000435">
    <property type="term" value="P:positive regulation of transcription from RNA polymerase II promoter by galactose"/>
    <property type="evidence" value="ECO:0007669"/>
    <property type="project" value="TreeGrafter"/>
</dbReference>
<feature type="compositionally biased region" description="Basic and acidic residues" evidence="7">
    <location>
        <begin position="33"/>
        <end position="42"/>
    </location>
</feature>
<evidence type="ECO:0000256" key="7">
    <source>
        <dbReference type="SAM" id="MobiDB-lite"/>
    </source>
</evidence>
<dbReference type="PANTHER" id="PTHR47424:SF5">
    <property type="entry name" value="ZN(II)2CYS6 TRANSCRIPTION FACTOR (EUROFUNG)"/>
    <property type="match status" value="1"/>
</dbReference>
<keyword evidence="5" id="KW-0539">Nucleus</keyword>
<keyword evidence="2" id="KW-0805">Transcription regulation</keyword>
<dbReference type="SMART" id="SM00906">
    <property type="entry name" value="Fungal_trans"/>
    <property type="match status" value="1"/>
</dbReference>
<dbReference type="GO" id="GO:0000978">
    <property type="term" value="F:RNA polymerase II cis-regulatory region sequence-specific DNA binding"/>
    <property type="evidence" value="ECO:0007669"/>
    <property type="project" value="TreeGrafter"/>
</dbReference>
<feature type="compositionally biased region" description="Polar residues" evidence="7">
    <location>
        <begin position="131"/>
        <end position="141"/>
    </location>
</feature>
<dbReference type="Gene3D" id="4.10.240.10">
    <property type="entry name" value="Zn(2)-C6 fungal-type DNA-binding domain"/>
    <property type="match status" value="1"/>
</dbReference>
<keyword evidence="1" id="KW-0479">Metal-binding</keyword>
<gene>
    <name evidence="9" type="ORF">AJ80_01288</name>
</gene>
<keyword evidence="3" id="KW-0238">DNA-binding</keyword>
<dbReference type="EMBL" id="PDNA01000010">
    <property type="protein sequence ID" value="PGH27101.1"/>
    <property type="molecule type" value="Genomic_DNA"/>
</dbReference>
<dbReference type="AlphaFoldDB" id="A0A2B7Z193"/>
<dbReference type="Pfam" id="PF04082">
    <property type="entry name" value="Fungal_trans"/>
    <property type="match status" value="1"/>
</dbReference>
<evidence type="ECO:0000256" key="5">
    <source>
        <dbReference type="ARBA" id="ARBA00023242"/>
    </source>
</evidence>
<reference evidence="9 10" key="1">
    <citation type="submission" date="2017-10" db="EMBL/GenBank/DDBJ databases">
        <title>Comparative genomics in systemic dimorphic fungi from Ajellomycetaceae.</title>
        <authorList>
            <person name="Munoz J.F."/>
            <person name="Mcewen J.G."/>
            <person name="Clay O.K."/>
            <person name="Cuomo C.A."/>
        </authorList>
    </citation>
    <scope>NUCLEOTIDE SEQUENCE [LARGE SCALE GENOMIC DNA]</scope>
    <source>
        <strain evidence="9 10">UAMH7299</strain>
    </source>
</reference>
<comment type="caution">
    <text evidence="9">The sequence shown here is derived from an EMBL/GenBank/DDBJ whole genome shotgun (WGS) entry which is preliminary data.</text>
</comment>
<evidence type="ECO:0000256" key="1">
    <source>
        <dbReference type="ARBA" id="ARBA00022723"/>
    </source>
</evidence>
<dbReference type="GO" id="GO:0000981">
    <property type="term" value="F:DNA-binding transcription factor activity, RNA polymerase II-specific"/>
    <property type="evidence" value="ECO:0007669"/>
    <property type="project" value="InterPro"/>
</dbReference>
<evidence type="ECO:0000259" key="8">
    <source>
        <dbReference type="PROSITE" id="PS50048"/>
    </source>
</evidence>
<feature type="region of interest" description="Disordered" evidence="7">
    <location>
        <begin position="1"/>
        <end position="48"/>
    </location>
</feature>
<dbReference type="OrthoDB" id="3971593at2759"/>
<proteinExistence type="predicted"/>
<feature type="region of interest" description="Disordered" evidence="7">
    <location>
        <begin position="131"/>
        <end position="196"/>
    </location>
</feature>
<organism evidence="9 10">
    <name type="scientific">Polytolypa hystricis (strain UAMH7299)</name>
    <dbReference type="NCBI Taxonomy" id="1447883"/>
    <lineage>
        <taxon>Eukaryota</taxon>
        <taxon>Fungi</taxon>
        <taxon>Dikarya</taxon>
        <taxon>Ascomycota</taxon>
        <taxon>Pezizomycotina</taxon>
        <taxon>Eurotiomycetes</taxon>
        <taxon>Eurotiomycetidae</taxon>
        <taxon>Onygenales</taxon>
        <taxon>Onygenales incertae sedis</taxon>
        <taxon>Polytolypa</taxon>
    </lineage>
</organism>
<dbReference type="GO" id="GO:0006351">
    <property type="term" value="P:DNA-templated transcription"/>
    <property type="evidence" value="ECO:0007669"/>
    <property type="project" value="InterPro"/>
</dbReference>
<feature type="compositionally biased region" description="Low complexity" evidence="7">
    <location>
        <begin position="17"/>
        <end position="32"/>
    </location>
</feature>
<feature type="compositionally biased region" description="Low complexity" evidence="7">
    <location>
        <begin position="142"/>
        <end position="152"/>
    </location>
</feature>
<dbReference type="SMART" id="SM00066">
    <property type="entry name" value="GAL4"/>
    <property type="match status" value="1"/>
</dbReference>
<dbReference type="GO" id="GO:0008270">
    <property type="term" value="F:zinc ion binding"/>
    <property type="evidence" value="ECO:0007669"/>
    <property type="project" value="InterPro"/>
</dbReference>
<keyword evidence="10" id="KW-1185">Reference proteome</keyword>
<dbReference type="PROSITE" id="PS50048">
    <property type="entry name" value="ZN2_CY6_FUNGAL_2"/>
    <property type="match status" value="1"/>
</dbReference>
<evidence type="ECO:0000256" key="2">
    <source>
        <dbReference type="ARBA" id="ARBA00023015"/>
    </source>
</evidence>
<dbReference type="CDD" id="cd00067">
    <property type="entry name" value="GAL4"/>
    <property type="match status" value="1"/>
</dbReference>
<dbReference type="CDD" id="cd12148">
    <property type="entry name" value="fungal_TF_MHR"/>
    <property type="match status" value="1"/>
</dbReference>
<keyword evidence="6" id="KW-0175">Coiled coil</keyword>
<dbReference type="InterPro" id="IPR007219">
    <property type="entry name" value="XnlR_reg_dom"/>
</dbReference>
<evidence type="ECO:0000313" key="10">
    <source>
        <dbReference type="Proteomes" id="UP000224634"/>
    </source>
</evidence>
<sequence length="793" mass="88123">MASHSSPDSVLVDAQPSSSAAASTSTNSLNLNFDKRKAEPHSGTHSRAKRNRYVSLACNECKRRKIKCNGQLPCQRCGHLNLECLYAPNCCSKSFKDSDEFRSMKERIETLQDQVNTLFANINELYRKTETQSFEQSNSHYNNNDNNNNTNNNRDHSRSLSISHQSGFESQHAGGGPTPALPLPRPKLPRFHGPTSTAFNFDLAKSSLQTMGITPTGEGTQELFMTRDATPVEPLPLQSQQQPQPQQMLTFPQLSVHPSKDPLWALKGEEVVRLCRVYEEEIGIMYPMLDIEKVIAQAKLLYRFIDAAERTGFTSRSEPGSDCLNDDNTCILKLILAVTMTVEGHGQCALGSRFYVGVKDKIEAKLWQPADVKTIKMLALMAAYHFHTDDDLMAYRFAGYAARMCLELGLHRRDALLKSFPDEEEAASVIKLFWSIYSLDRRWAFGAGLPFVIQDEDIDSSLPRPDDTVPYLKTMVSYCRIASKVWYSGVGSAGATTIKRDIMGFLDYQIVQWMKDIPEGLKFYSFDNLRNGEQVSRGLRRLRILLYIRGNHLRIHIYRPVLHSTTNIMENMADAQTVVDIAKDSIRVLTQLNQVTDIYRAQQALFNYFLVGALVILLLAVCHAPTEFNRQVRDEFYMALDLVKGFSTKSYVSKRLWKMIKGLRGIGEKLGLLSRPDSADAHSTAAVAMAGLAGHPMDALSVYNGLNVHGELGSSPQNGQQMSNELTSLFEAVGGYAGNILAQSSVTGAEGINGELVGGGGQGGHGEMANAGEMQSYALGSEGEFLRIMRDVF</sequence>
<dbReference type="PROSITE" id="PS00463">
    <property type="entry name" value="ZN2_CY6_FUNGAL_1"/>
    <property type="match status" value="1"/>
</dbReference>
<dbReference type="PANTHER" id="PTHR47424">
    <property type="entry name" value="REGULATORY PROTEIN GAL4"/>
    <property type="match status" value="1"/>
</dbReference>
<accession>A0A2B7Z193</accession>
<evidence type="ECO:0000313" key="9">
    <source>
        <dbReference type="EMBL" id="PGH27101.1"/>
    </source>
</evidence>
<dbReference type="GO" id="GO:0005634">
    <property type="term" value="C:nucleus"/>
    <property type="evidence" value="ECO:0007669"/>
    <property type="project" value="TreeGrafter"/>
</dbReference>
<dbReference type="InterPro" id="IPR001138">
    <property type="entry name" value="Zn2Cys6_DnaBD"/>
</dbReference>
<feature type="compositionally biased region" description="Polar residues" evidence="7">
    <location>
        <begin position="159"/>
        <end position="169"/>
    </location>
</feature>
<dbReference type="InterPro" id="IPR036864">
    <property type="entry name" value="Zn2-C6_fun-type_DNA-bd_sf"/>
</dbReference>
<evidence type="ECO:0000256" key="3">
    <source>
        <dbReference type="ARBA" id="ARBA00023125"/>
    </source>
</evidence>
<dbReference type="InterPro" id="IPR051127">
    <property type="entry name" value="Fungal_SecMet_Regulators"/>
</dbReference>
<dbReference type="STRING" id="1447883.A0A2B7Z193"/>
<name>A0A2B7Z193_POLH7</name>
<evidence type="ECO:0000256" key="6">
    <source>
        <dbReference type="SAM" id="Coils"/>
    </source>
</evidence>
<protein>
    <recommendedName>
        <fullName evidence="8">Zn(2)-C6 fungal-type domain-containing protein</fullName>
    </recommendedName>
</protein>
<feature type="coiled-coil region" evidence="6">
    <location>
        <begin position="101"/>
        <end position="128"/>
    </location>
</feature>
<dbReference type="Proteomes" id="UP000224634">
    <property type="component" value="Unassembled WGS sequence"/>
</dbReference>
<dbReference type="SUPFAM" id="SSF57701">
    <property type="entry name" value="Zn2/Cys6 DNA-binding domain"/>
    <property type="match status" value="1"/>
</dbReference>
<dbReference type="Pfam" id="PF00172">
    <property type="entry name" value="Zn_clus"/>
    <property type="match status" value="1"/>
</dbReference>
<evidence type="ECO:0000256" key="4">
    <source>
        <dbReference type="ARBA" id="ARBA00023163"/>
    </source>
</evidence>